<dbReference type="OrthoDB" id="5125216at2"/>
<dbReference type="Proteomes" id="UP000237983">
    <property type="component" value="Unassembled WGS sequence"/>
</dbReference>
<evidence type="ECO:0000313" key="2">
    <source>
        <dbReference type="Proteomes" id="UP000237983"/>
    </source>
</evidence>
<sequence>MKKKLIFAVGAAVGYVVGTRKGRAGYEKLKVQASELWQNEKLQDGITRAEELAKDIPVVGGTVHGVAKKATDTVTAAANKISPPEGEVEPQSAA</sequence>
<evidence type="ECO:0000313" key="1">
    <source>
        <dbReference type="EMBL" id="PRY64679.1"/>
    </source>
</evidence>
<dbReference type="EMBL" id="PVTL01000012">
    <property type="protein sequence ID" value="PRY64679.1"/>
    <property type="molecule type" value="Genomic_DNA"/>
</dbReference>
<comment type="caution">
    <text evidence="1">The sequence shown here is derived from an EMBL/GenBank/DDBJ whole genome shotgun (WGS) entry which is preliminary data.</text>
</comment>
<gene>
    <name evidence="1" type="ORF">B0I08_11264</name>
</gene>
<protein>
    <recommendedName>
        <fullName evidence="3">YtxH domain-containing protein</fullName>
    </recommendedName>
</protein>
<evidence type="ECO:0008006" key="3">
    <source>
        <dbReference type="Google" id="ProtNLM"/>
    </source>
</evidence>
<name>A0A2T0V3B6_9MICO</name>
<reference evidence="1 2" key="1">
    <citation type="submission" date="2018-03" db="EMBL/GenBank/DDBJ databases">
        <title>Genomic Encyclopedia of Type Strains, Phase III (KMG-III): the genomes of soil and plant-associated and newly described type strains.</title>
        <authorList>
            <person name="Whitman W."/>
        </authorList>
    </citation>
    <scope>NUCLEOTIDE SEQUENCE [LARGE SCALE GENOMIC DNA]</scope>
    <source>
        <strain evidence="1 2">CGMCC 1.12484</strain>
    </source>
</reference>
<dbReference type="AlphaFoldDB" id="A0A2T0V3B6"/>
<organism evidence="1 2">
    <name type="scientific">Glaciihabitans tibetensis</name>
    <dbReference type="NCBI Taxonomy" id="1266600"/>
    <lineage>
        <taxon>Bacteria</taxon>
        <taxon>Bacillati</taxon>
        <taxon>Actinomycetota</taxon>
        <taxon>Actinomycetes</taxon>
        <taxon>Micrococcales</taxon>
        <taxon>Microbacteriaceae</taxon>
        <taxon>Glaciihabitans</taxon>
    </lineage>
</organism>
<dbReference type="RefSeq" id="WP_106215033.1">
    <property type="nucleotide sequence ID" value="NZ_PVTL01000012.1"/>
</dbReference>
<keyword evidence="2" id="KW-1185">Reference proteome</keyword>
<proteinExistence type="predicted"/>
<accession>A0A2T0V3B6</accession>